<evidence type="ECO:0000259" key="4">
    <source>
        <dbReference type="PROSITE" id="PS51724"/>
    </source>
</evidence>
<accession>A0A9X0WIA1</accession>
<evidence type="ECO:0000313" key="5">
    <source>
        <dbReference type="EMBL" id="MBK1645060.1"/>
    </source>
</evidence>
<feature type="domain" description="SPOR" evidence="4">
    <location>
        <begin position="504"/>
        <end position="579"/>
    </location>
</feature>
<keyword evidence="3" id="KW-1133">Transmembrane helix</keyword>
<dbReference type="InterPro" id="IPR036680">
    <property type="entry name" value="SPOR-like_sf"/>
</dbReference>
<dbReference type="Gene3D" id="3.30.70.1070">
    <property type="entry name" value="Sporulation related repeat"/>
    <property type="match status" value="1"/>
</dbReference>
<keyword evidence="3" id="KW-0472">Membrane</keyword>
<feature type="compositionally biased region" description="Basic and acidic residues" evidence="2">
    <location>
        <begin position="347"/>
        <end position="358"/>
    </location>
</feature>
<dbReference type="GO" id="GO:0042834">
    <property type="term" value="F:peptidoglycan binding"/>
    <property type="evidence" value="ECO:0007669"/>
    <property type="project" value="InterPro"/>
</dbReference>
<reference evidence="5 6" key="1">
    <citation type="journal article" date="2020" name="Microorganisms">
        <title>Osmotic Adaptation and Compatible Solute Biosynthesis of Phototrophic Bacteria as Revealed from Genome Analyses.</title>
        <authorList>
            <person name="Imhoff J.F."/>
            <person name="Rahn T."/>
            <person name="Kunzel S."/>
            <person name="Keller A."/>
            <person name="Neulinger S.C."/>
        </authorList>
    </citation>
    <scope>NUCLEOTIDE SEQUENCE [LARGE SCALE GENOMIC DNA]</scope>
    <source>
        <strain evidence="5 6">DSM 21303</strain>
    </source>
</reference>
<keyword evidence="1" id="KW-0175">Coiled coil</keyword>
<dbReference type="AlphaFoldDB" id="A0A9X0WIA1"/>
<dbReference type="InterPro" id="IPR007730">
    <property type="entry name" value="SPOR-like_dom"/>
</dbReference>
<sequence>MRVFNERAAPDALAALNALQARIPHVYFSPVSDPTGNMADHLNDLGRQISAWIAEARQALLLVPLGLSDDEGESPARKRNRIHVEAVAVALAKSLTRSSEQLSSAIDRLRKDPDSAEAMQALERILGKSEQQLVHAKTMLMTLDADATPMVSRWTTRRITPWAVAARDTARARENGPDGLSAARERTEPADSVTEVAGPTPPGGTPSGSGSGPGPQWHDAAEPPWLDTRAEHRRRRTETAWILALVAVAGLGAFLFLEELIMRPDRPDSDHSGINEHNTPAMMSPDRAFAEQTASATARLERRLAELEIEVLQLRAERDVAREYETDWSWLEQPTSTSAEQVPSGHRVAEQTGEERQGETQGETQGEGEGEGEGESDLATVGPDGDGQDTDGPEQARLKPVDTTGAEGIASARMPVERPTAELTGPGGDPVLLGGDRPRPDPAMTEPEPEPEHTGARDESEPGSVKPILTRPLDPEFDRDLFAETSHQRIGSHEVLAHRLRPVLLEEAAYAIQLSTLQNPERLPRFFAESALEPVRLYVQSTERFVIVWFGLFAEEAEARTALAALPARLRLARPLVRRLNPNQVLYHAITD</sequence>
<comment type="caution">
    <text evidence="5">The sequence shown here is derived from an EMBL/GenBank/DDBJ whole genome shotgun (WGS) entry which is preliminary data.</text>
</comment>
<feature type="transmembrane region" description="Helical" evidence="3">
    <location>
        <begin position="239"/>
        <end position="257"/>
    </location>
</feature>
<evidence type="ECO:0000313" key="6">
    <source>
        <dbReference type="Proteomes" id="UP001138802"/>
    </source>
</evidence>
<feature type="compositionally biased region" description="Acidic residues" evidence="2">
    <location>
        <begin position="366"/>
        <end position="376"/>
    </location>
</feature>
<keyword evidence="6" id="KW-1185">Reference proteome</keyword>
<gene>
    <name evidence="5" type="ORF">CKO25_10425</name>
</gene>
<keyword evidence="3" id="KW-0812">Transmembrane</keyword>
<dbReference type="PROSITE" id="PS51724">
    <property type="entry name" value="SPOR"/>
    <property type="match status" value="1"/>
</dbReference>
<feature type="compositionally biased region" description="Polar residues" evidence="2">
    <location>
        <begin position="332"/>
        <end position="341"/>
    </location>
</feature>
<feature type="coiled-coil region" evidence="1">
    <location>
        <begin position="290"/>
        <end position="324"/>
    </location>
</feature>
<feature type="compositionally biased region" description="Basic and acidic residues" evidence="2">
    <location>
        <begin position="450"/>
        <end position="460"/>
    </location>
</feature>
<evidence type="ECO:0000256" key="2">
    <source>
        <dbReference type="SAM" id="MobiDB-lite"/>
    </source>
</evidence>
<dbReference type="RefSeq" id="WP_200387866.1">
    <property type="nucleotide sequence ID" value="NZ_NRSD01000009.1"/>
</dbReference>
<organism evidence="5 6">
    <name type="scientific">Thiocapsa imhoffii</name>
    <dbReference type="NCBI Taxonomy" id="382777"/>
    <lineage>
        <taxon>Bacteria</taxon>
        <taxon>Pseudomonadati</taxon>
        <taxon>Pseudomonadota</taxon>
        <taxon>Gammaproteobacteria</taxon>
        <taxon>Chromatiales</taxon>
        <taxon>Chromatiaceae</taxon>
        <taxon>Thiocapsa</taxon>
    </lineage>
</organism>
<dbReference type="EMBL" id="NRSD01000009">
    <property type="protein sequence ID" value="MBK1645060.1"/>
    <property type="molecule type" value="Genomic_DNA"/>
</dbReference>
<dbReference type="Proteomes" id="UP001138802">
    <property type="component" value="Unassembled WGS sequence"/>
</dbReference>
<protein>
    <recommendedName>
        <fullName evidence="4">SPOR domain-containing protein</fullName>
    </recommendedName>
</protein>
<evidence type="ECO:0000256" key="3">
    <source>
        <dbReference type="SAM" id="Phobius"/>
    </source>
</evidence>
<feature type="region of interest" description="Disordered" evidence="2">
    <location>
        <begin position="331"/>
        <end position="472"/>
    </location>
</feature>
<name>A0A9X0WIA1_9GAMM</name>
<feature type="region of interest" description="Disordered" evidence="2">
    <location>
        <begin position="168"/>
        <end position="222"/>
    </location>
</feature>
<proteinExistence type="predicted"/>
<evidence type="ECO:0000256" key="1">
    <source>
        <dbReference type="SAM" id="Coils"/>
    </source>
</evidence>